<accession>A0A7S1BC67</accession>
<dbReference type="Gene3D" id="1.25.40.10">
    <property type="entry name" value="Tetratricopeptide repeat domain"/>
    <property type="match status" value="1"/>
</dbReference>
<sequence length="263" mass="29947">MSNISRIRAVTEIASSFVVASHLSGTATRIASTGLRWTALSLLRSSPSVRSIANPFQSCRDGTSVFFSTEADIPSARSETDTTMQSYDDVIQFWFEEIKPEQWFTKDKNFDDLIVHKFMGLYDKASEGELKSWRKSAKGALAEIIVLDQFPRNMFRDAPKSFATDRMALEAAEEAISSGLDEELNGFHLAFLYMPFMHSESKEDHERAVTLFGKPGLEMQYGFELKHKVIIDRFGRYPHRNKILGRESTPEEIEFLKEEDSSF</sequence>
<name>A0A7S1BC67_9STRA</name>
<evidence type="ECO:0000313" key="1">
    <source>
        <dbReference type="EMBL" id="CAD8882062.1"/>
    </source>
</evidence>
<dbReference type="SUPFAM" id="SSF48452">
    <property type="entry name" value="TPR-like"/>
    <property type="match status" value="1"/>
</dbReference>
<evidence type="ECO:0008006" key="2">
    <source>
        <dbReference type="Google" id="ProtNLM"/>
    </source>
</evidence>
<dbReference type="InterPro" id="IPR010323">
    <property type="entry name" value="DUF924"/>
</dbReference>
<proteinExistence type="predicted"/>
<organism evidence="1">
    <name type="scientific">Corethron hystrix</name>
    <dbReference type="NCBI Taxonomy" id="216773"/>
    <lineage>
        <taxon>Eukaryota</taxon>
        <taxon>Sar</taxon>
        <taxon>Stramenopiles</taxon>
        <taxon>Ochrophyta</taxon>
        <taxon>Bacillariophyta</taxon>
        <taxon>Coscinodiscophyceae</taxon>
        <taxon>Corethrophycidae</taxon>
        <taxon>Corethrales</taxon>
        <taxon>Corethraceae</taxon>
        <taxon>Corethron</taxon>
    </lineage>
</organism>
<dbReference type="Pfam" id="PF06041">
    <property type="entry name" value="DUF924"/>
    <property type="match status" value="1"/>
</dbReference>
<dbReference type="Gene3D" id="1.20.58.320">
    <property type="entry name" value="TPR-like"/>
    <property type="match status" value="1"/>
</dbReference>
<dbReference type="InterPro" id="IPR011990">
    <property type="entry name" value="TPR-like_helical_dom_sf"/>
</dbReference>
<reference evidence="1" key="1">
    <citation type="submission" date="2021-01" db="EMBL/GenBank/DDBJ databases">
        <authorList>
            <person name="Corre E."/>
            <person name="Pelletier E."/>
            <person name="Niang G."/>
            <person name="Scheremetjew M."/>
            <person name="Finn R."/>
            <person name="Kale V."/>
            <person name="Holt S."/>
            <person name="Cochrane G."/>
            <person name="Meng A."/>
            <person name="Brown T."/>
            <person name="Cohen L."/>
        </authorList>
    </citation>
    <scope>NUCLEOTIDE SEQUENCE</scope>
    <source>
        <strain evidence="1">308</strain>
    </source>
</reference>
<dbReference type="EMBL" id="HBFR01012798">
    <property type="protein sequence ID" value="CAD8882062.1"/>
    <property type="molecule type" value="Transcribed_RNA"/>
</dbReference>
<protein>
    <recommendedName>
        <fullName evidence="2">DUF924 domain-containing protein</fullName>
    </recommendedName>
</protein>
<dbReference type="AlphaFoldDB" id="A0A7S1BC67"/>
<gene>
    <name evidence="1" type="ORF">CHYS00102_LOCUS9250</name>
</gene>